<proteinExistence type="predicted"/>
<sequence>MFTDVVSLVTSDELVGAAGLTKINLQGNPYCNKSWTAEDDSRRCTFYCGQGLHLLAAKV</sequence>
<organism evidence="1 2">
    <name type="scientific">Ceratodon purpureus</name>
    <name type="common">Fire moss</name>
    <name type="synonym">Dicranum purpureum</name>
    <dbReference type="NCBI Taxonomy" id="3225"/>
    <lineage>
        <taxon>Eukaryota</taxon>
        <taxon>Viridiplantae</taxon>
        <taxon>Streptophyta</taxon>
        <taxon>Embryophyta</taxon>
        <taxon>Bryophyta</taxon>
        <taxon>Bryophytina</taxon>
        <taxon>Bryopsida</taxon>
        <taxon>Dicranidae</taxon>
        <taxon>Pseudoditrichales</taxon>
        <taxon>Ditrichaceae</taxon>
        <taxon>Ceratodon</taxon>
    </lineage>
</organism>
<evidence type="ECO:0000313" key="1">
    <source>
        <dbReference type="EMBL" id="KAG0561960.1"/>
    </source>
</evidence>
<dbReference type="Proteomes" id="UP000822688">
    <property type="component" value="Chromosome 9"/>
</dbReference>
<accession>A0A8T0GSJ9</accession>
<reference evidence="1" key="1">
    <citation type="submission" date="2020-06" db="EMBL/GenBank/DDBJ databases">
        <title>WGS assembly of Ceratodon purpureus strain R40.</title>
        <authorList>
            <person name="Carey S.B."/>
            <person name="Jenkins J."/>
            <person name="Shu S."/>
            <person name="Lovell J.T."/>
            <person name="Sreedasyam A."/>
            <person name="Maumus F."/>
            <person name="Tiley G.P."/>
            <person name="Fernandez-Pozo N."/>
            <person name="Barry K."/>
            <person name="Chen C."/>
            <person name="Wang M."/>
            <person name="Lipzen A."/>
            <person name="Daum C."/>
            <person name="Saski C.A."/>
            <person name="Payton A.C."/>
            <person name="Mcbreen J.C."/>
            <person name="Conrad R.E."/>
            <person name="Kollar L.M."/>
            <person name="Olsson S."/>
            <person name="Huttunen S."/>
            <person name="Landis J.B."/>
            <person name="Wickett N.J."/>
            <person name="Johnson M.G."/>
            <person name="Rensing S.A."/>
            <person name="Grimwood J."/>
            <person name="Schmutz J."/>
            <person name="Mcdaniel S.F."/>
        </authorList>
    </citation>
    <scope>NUCLEOTIDE SEQUENCE</scope>
    <source>
        <strain evidence="1">R40</strain>
    </source>
</reference>
<name>A0A8T0GSJ9_CERPU</name>
<keyword evidence="2" id="KW-1185">Reference proteome</keyword>
<dbReference type="AlphaFoldDB" id="A0A8T0GSJ9"/>
<protein>
    <submittedName>
        <fullName evidence="1">Uncharacterized protein</fullName>
    </submittedName>
</protein>
<comment type="caution">
    <text evidence="1">The sequence shown here is derived from an EMBL/GenBank/DDBJ whole genome shotgun (WGS) entry which is preliminary data.</text>
</comment>
<gene>
    <name evidence="1" type="ORF">KC19_9G106600</name>
</gene>
<evidence type="ECO:0000313" key="2">
    <source>
        <dbReference type="Proteomes" id="UP000822688"/>
    </source>
</evidence>
<dbReference type="EMBL" id="CM026430">
    <property type="protein sequence ID" value="KAG0561960.1"/>
    <property type="molecule type" value="Genomic_DNA"/>
</dbReference>